<dbReference type="Proteomes" id="UP000027138">
    <property type="component" value="Unassembled WGS sequence"/>
</dbReference>
<protein>
    <submittedName>
        <fullName evidence="1">Uncharacterized protein</fullName>
    </submittedName>
</protein>
<evidence type="ECO:0000313" key="2">
    <source>
        <dbReference type="Proteomes" id="UP000027138"/>
    </source>
</evidence>
<name>A0A067JWA4_JATCU</name>
<gene>
    <name evidence="1" type="ORF">JCGZ_00112</name>
</gene>
<accession>A0A067JWA4</accession>
<reference evidence="1 2" key="1">
    <citation type="journal article" date="2014" name="PLoS ONE">
        <title>Global Analysis of Gene Expression Profiles in Physic Nut (Jatropha curcas L.) Seedlings Exposed to Salt Stress.</title>
        <authorList>
            <person name="Zhang L."/>
            <person name="Zhang C."/>
            <person name="Wu P."/>
            <person name="Chen Y."/>
            <person name="Li M."/>
            <person name="Jiang H."/>
            <person name="Wu G."/>
        </authorList>
    </citation>
    <scope>NUCLEOTIDE SEQUENCE [LARGE SCALE GENOMIC DNA]</scope>
    <source>
        <strain evidence="2">cv. GZQX0401</strain>
        <tissue evidence="1">Young leaves</tissue>
    </source>
</reference>
<proteinExistence type="predicted"/>
<dbReference type="EMBL" id="KK915198">
    <property type="protein sequence ID" value="KDP23819.1"/>
    <property type="molecule type" value="Genomic_DNA"/>
</dbReference>
<dbReference type="AlphaFoldDB" id="A0A067JWA4"/>
<keyword evidence="2" id="KW-1185">Reference proteome</keyword>
<organism evidence="1 2">
    <name type="scientific">Jatropha curcas</name>
    <name type="common">Barbados nut</name>
    <dbReference type="NCBI Taxonomy" id="180498"/>
    <lineage>
        <taxon>Eukaryota</taxon>
        <taxon>Viridiplantae</taxon>
        <taxon>Streptophyta</taxon>
        <taxon>Embryophyta</taxon>
        <taxon>Tracheophyta</taxon>
        <taxon>Spermatophyta</taxon>
        <taxon>Magnoliopsida</taxon>
        <taxon>eudicotyledons</taxon>
        <taxon>Gunneridae</taxon>
        <taxon>Pentapetalae</taxon>
        <taxon>rosids</taxon>
        <taxon>fabids</taxon>
        <taxon>Malpighiales</taxon>
        <taxon>Euphorbiaceae</taxon>
        <taxon>Crotonoideae</taxon>
        <taxon>Jatropheae</taxon>
        <taxon>Jatropha</taxon>
    </lineage>
</organism>
<evidence type="ECO:0000313" key="1">
    <source>
        <dbReference type="EMBL" id="KDP23819.1"/>
    </source>
</evidence>
<sequence length="271" mass="31220">MAPILSNVAWIRRTQRGRLAEGLEAIYQTGHTQLKLVIYLRSLHDFEHFGVWVAQFWLFGFLWSPCMAAGGGAPPTSRRHSGKVPRGKNISSSCGSWNRSLIFEWSTWVCEDDIGNDENVEFDCQPVPVQPMETGRDNYGMVLTLIFEFLRVGSAKECHTFSKSDSNSLKLKDEEDKEEKKKKKSREAMLNRMEKDLIEEHNRELDEAIKRGKAVVAHTQSLIESMEKFMEENLLCILLLKDWRIQLRPHLLRISKVLKGSELIQNPTNLF</sequence>